<reference evidence="6 7" key="1">
    <citation type="submission" date="2013-03" db="EMBL/GenBank/DDBJ databases">
        <title>The Genome Sequence of Capronia coronata CBS 617.96.</title>
        <authorList>
            <consortium name="The Broad Institute Genomics Platform"/>
            <person name="Cuomo C."/>
            <person name="de Hoog S."/>
            <person name="Gorbushina A."/>
            <person name="Walker B."/>
            <person name="Young S.K."/>
            <person name="Zeng Q."/>
            <person name="Gargeya S."/>
            <person name="Fitzgerald M."/>
            <person name="Haas B."/>
            <person name="Abouelleil A."/>
            <person name="Allen A.W."/>
            <person name="Alvarado L."/>
            <person name="Arachchi H.M."/>
            <person name="Berlin A.M."/>
            <person name="Chapman S.B."/>
            <person name="Gainer-Dewar J."/>
            <person name="Goldberg J."/>
            <person name="Griggs A."/>
            <person name="Gujja S."/>
            <person name="Hansen M."/>
            <person name="Howarth C."/>
            <person name="Imamovic A."/>
            <person name="Ireland A."/>
            <person name="Larimer J."/>
            <person name="McCowan C."/>
            <person name="Murphy C."/>
            <person name="Pearson M."/>
            <person name="Poon T.W."/>
            <person name="Priest M."/>
            <person name="Roberts A."/>
            <person name="Saif S."/>
            <person name="Shea T."/>
            <person name="Sisk P."/>
            <person name="Sykes S."/>
            <person name="Wortman J."/>
            <person name="Nusbaum C."/>
            <person name="Birren B."/>
        </authorList>
    </citation>
    <scope>NUCLEOTIDE SEQUENCE [LARGE SCALE GENOMIC DNA]</scope>
    <source>
        <strain evidence="6 7">CBS 617.96</strain>
    </source>
</reference>
<evidence type="ECO:0000256" key="2">
    <source>
        <dbReference type="ARBA" id="ARBA00022963"/>
    </source>
</evidence>
<evidence type="ECO:0000313" key="6">
    <source>
        <dbReference type="EMBL" id="EXJ96330.1"/>
    </source>
</evidence>
<evidence type="ECO:0000256" key="4">
    <source>
        <dbReference type="PROSITE-ProRule" id="PRU01161"/>
    </source>
</evidence>
<dbReference type="SUPFAM" id="SSF52540">
    <property type="entry name" value="P-loop containing nucleoside triphosphate hydrolases"/>
    <property type="match status" value="1"/>
</dbReference>
<keyword evidence="1 4" id="KW-0378">Hydrolase</keyword>
<keyword evidence="7" id="KW-1185">Reference proteome</keyword>
<evidence type="ECO:0000256" key="1">
    <source>
        <dbReference type="ARBA" id="ARBA00022801"/>
    </source>
</evidence>
<feature type="active site" description="Proton acceptor" evidence="4">
    <location>
        <position position="214"/>
    </location>
</feature>
<sequence length="815" mass="89765">MAQAVSVDRATGGPSNPVDSTGLCLLSLDGGGVRGLSTLHILKSIMTRLNHERRESGASELKPCELFDLIGGTSTGGLIAIMLGRLEMDVDECITAYNRLIKAVFEQKAHWTPLSWRGQVQPRFDSAKLKAVIDEVITSRGYSPTEPFNNGKSHGCHVFVCTAAKDLYGITRLRSYDLPEKPSVPATISEAALATSAATGFFDPVFIGARQFVDGALGVNNPVEEVEGEASDIWCADTGDVKSLVKCFISIGTGNPGKKAIEHNLLKFLSQTLVQITTETEETAKRFVGRWRQHFVQNRYFRLNVEQGLQDVDLAEYKEQGRIEEAAHQYLDDQQQIFRVRDCVANLKQKQKARTVNVHWSVRRPVHTLFTGRDCILASLEDKIQKALVEVTPTVQCRIVISGMGGQGKSEICLQLAQRLRTLFWGVFWVDVSTSSLAENGFLDIATRLQISASTWEDGRQALANVQQPWMLVLDNADDLDVDYQTYFPPGSAGVMVLTSRNEECQQYATADFVALEGLTTEEATALLLKVAGVAPGAAGEQHSVRNDDARRVATLLQSHPLALIQAGAYVKRGHCGLAEYPRVYERQRKRLLRFRPSQVQSRYRDVYATFEASVEILQASPTESSHDALELLPLLAVGGPSPLPLSLFAAAWTGAHGIREGEPGDEDDLRLTTWHVSCLPSWITVGADAWDSFRLVEAVSALRALALVSRHVEDGQVRVSMHPLVHAWARDRQDERRQHASWVAMSCVVALSGGDDMWRVQARLLQPHVQATTSWEMGCMFGSAPRAAVAGILVACRLLIDGGWICMTSWVGTY</sequence>
<dbReference type="Pfam" id="PF00931">
    <property type="entry name" value="NB-ARC"/>
    <property type="match status" value="1"/>
</dbReference>
<keyword evidence="2 4" id="KW-0442">Lipid degradation</keyword>
<dbReference type="Pfam" id="PF01734">
    <property type="entry name" value="Patatin"/>
    <property type="match status" value="1"/>
</dbReference>
<feature type="short sequence motif" description="GXSXG" evidence="4">
    <location>
        <begin position="72"/>
        <end position="76"/>
    </location>
</feature>
<evidence type="ECO:0000259" key="5">
    <source>
        <dbReference type="PROSITE" id="PS51635"/>
    </source>
</evidence>
<dbReference type="InterPro" id="IPR027417">
    <property type="entry name" value="P-loop_NTPase"/>
</dbReference>
<dbReference type="STRING" id="1182541.W9Z307"/>
<organism evidence="6 7">
    <name type="scientific">Capronia coronata CBS 617.96</name>
    <dbReference type="NCBI Taxonomy" id="1182541"/>
    <lineage>
        <taxon>Eukaryota</taxon>
        <taxon>Fungi</taxon>
        <taxon>Dikarya</taxon>
        <taxon>Ascomycota</taxon>
        <taxon>Pezizomycotina</taxon>
        <taxon>Eurotiomycetes</taxon>
        <taxon>Chaetothyriomycetidae</taxon>
        <taxon>Chaetothyriales</taxon>
        <taxon>Herpotrichiellaceae</taxon>
        <taxon>Capronia</taxon>
    </lineage>
</organism>
<protein>
    <recommendedName>
        <fullName evidence="5">PNPLA domain-containing protein</fullName>
    </recommendedName>
</protein>
<name>W9Z307_9EURO</name>
<dbReference type="PANTHER" id="PTHR24185:SF1">
    <property type="entry name" value="CALCIUM-INDEPENDENT PHOSPHOLIPASE A2-GAMMA"/>
    <property type="match status" value="1"/>
</dbReference>
<dbReference type="OrthoDB" id="4161490at2759"/>
<dbReference type="PANTHER" id="PTHR24185">
    <property type="entry name" value="CALCIUM-INDEPENDENT PHOSPHOLIPASE A2-GAMMA"/>
    <property type="match status" value="1"/>
</dbReference>
<feature type="active site" description="Nucleophile" evidence="4">
    <location>
        <position position="74"/>
    </location>
</feature>
<evidence type="ECO:0000256" key="3">
    <source>
        <dbReference type="ARBA" id="ARBA00023098"/>
    </source>
</evidence>
<dbReference type="GO" id="GO:0047499">
    <property type="term" value="F:calcium-independent phospholipase A2 activity"/>
    <property type="evidence" value="ECO:0007669"/>
    <property type="project" value="TreeGrafter"/>
</dbReference>
<dbReference type="PROSITE" id="PS51635">
    <property type="entry name" value="PNPLA"/>
    <property type="match status" value="1"/>
</dbReference>
<dbReference type="GO" id="GO:0016042">
    <property type="term" value="P:lipid catabolic process"/>
    <property type="evidence" value="ECO:0007669"/>
    <property type="project" value="UniProtKB-UniRule"/>
</dbReference>
<proteinExistence type="predicted"/>
<comment type="caution">
    <text evidence="6">The sequence shown here is derived from an EMBL/GenBank/DDBJ whole genome shotgun (WGS) entry which is preliminary data.</text>
</comment>
<dbReference type="HOGENOM" id="CLU_000288_125_6_1"/>
<feature type="domain" description="PNPLA" evidence="5">
    <location>
        <begin position="26"/>
        <end position="227"/>
    </location>
</feature>
<dbReference type="GO" id="GO:0019369">
    <property type="term" value="P:arachidonate metabolic process"/>
    <property type="evidence" value="ECO:0007669"/>
    <property type="project" value="TreeGrafter"/>
</dbReference>
<gene>
    <name evidence="6" type="ORF">A1O1_01456</name>
</gene>
<dbReference type="EMBL" id="AMWN01000001">
    <property type="protein sequence ID" value="EXJ96330.1"/>
    <property type="molecule type" value="Genomic_DNA"/>
</dbReference>
<dbReference type="CDD" id="cd07216">
    <property type="entry name" value="Pat17_PNPLA8_PNPLA9_like3"/>
    <property type="match status" value="1"/>
</dbReference>
<evidence type="ECO:0000313" key="7">
    <source>
        <dbReference type="Proteomes" id="UP000019484"/>
    </source>
</evidence>
<keyword evidence="3 4" id="KW-0443">Lipid metabolism</keyword>
<dbReference type="eggNOG" id="KOG4231">
    <property type="taxonomic scope" value="Eukaryota"/>
</dbReference>
<dbReference type="Gene3D" id="3.40.50.300">
    <property type="entry name" value="P-loop containing nucleotide triphosphate hydrolases"/>
    <property type="match status" value="1"/>
</dbReference>
<dbReference type="RefSeq" id="XP_007720559.1">
    <property type="nucleotide sequence ID" value="XM_007722369.1"/>
</dbReference>
<dbReference type="InterPro" id="IPR016035">
    <property type="entry name" value="Acyl_Trfase/lysoPLipase"/>
</dbReference>
<feature type="short sequence motif" description="DGA/G" evidence="4">
    <location>
        <begin position="214"/>
        <end position="216"/>
    </location>
</feature>
<dbReference type="GeneID" id="19156358"/>
<dbReference type="InterPro" id="IPR002641">
    <property type="entry name" value="PNPLA_dom"/>
</dbReference>
<dbReference type="Gene3D" id="3.40.1090.10">
    <property type="entry name" value="Cytosolic phospholipase A2 catalytic domain"/>
    <property type="match status" value="1"/>
</dbReference>
<dbReference type="GO" id="GO:0046486">
    <property type="term" value="P:glycerolipid metabolic process"/>
    <property type="evidence" value="ECO:0007669"/>
    <property type="project" value="UniProtKB-ARBA"/>
</dbReference>
<accession>W9Z307</accession>
<dbReference type="GO" id="GO:0016020">
    <property type="term" value="C:membrane"/>
    <property type="evidence" value="ECO:0007669"/>
    <property type="project" value="TreeGrafter"/>
</dbReference>
<dbReference type="InterPro" id="IPR002182">
    <property type="entry name" value="NB-ARC"/>
</dbReference>
<feature type="short sequence motif" description="GXGXXG" evidence="4">
    <location>
        <begin position="30"/>
        <end position="35"/>
    </location>
</feature>
<dbReference type="GO" id="GO:0043531">
    <property type="term" value="F:ADP binding"/>
    <property type="evidence" value="ECO:0007669"/>
    <property type="project" value="InterPro"/>
</dbReference>
<dbReference type="Proteomes" id="UP000019484">
    <property type="component" value="Unassembled WGS sequence"/>
</dbReference>
<dbReference type="SUPFAM" id="SSF52151">
    <property type="entry name" value="FabD/lysophospholipase-like"/>
    <property type="match status" value="1"/>
</dbReference>
<dbReference type="AlphaFoldDB" id="W9Z307"/>